<dbReference type="GO" id="GO:0003723">
    <property type="term" value="F:RNA binding"/>
    <property type="evidence" value="ECO:0007669"/>
    <property type="project" value="UniProtKB-UniRule"/>
</dbReference>
<reference evidence="4" key="1">
    <citation type="submission" date="2021-01" db="EMBL/GenBank/DDBJ databases">
        <title>Caligus Genome Assembly.</title>
        <authorList>
            <person name="Gallardo-Escarate C."/>
        </authorList>
    </citation>
    <scope>NUCLEOTIDE SEQUENCE [LARGE SCALE GENOMIC DNA]</scope>
</reference>
<dbReference type="InterPro" id="IPR014720">
    <property type="entry name" value="dsRBD_dom"/>
</dbReference>
<feature type="non-terminal residue" evidence="3">
    <location>
        <position position="53"/>
    </location>
</feature>
<dbReference type="OrthoDB" id="10037267at2759"/>
<proteinExistence type="predicted"/>
<sequence length="53" mass="5869">MIGDSGAPHMRTFTWSLKLGEYEALGCGTSKKIARNNAAQQMLSILPEEMKKK</sequence>
<gene>
    <name evidence="3" type="ORF">FKW44_023620</name>
</gene>
<protein>
    <submittedName>
        <fullName evidence="3">Doublestranded RNAbinding protein Staufen -like protein 2like</fullName>
    </submittedName>
</protein>
<dbReference type="Gene3D" id="3.30.160.20">
    <property type="match status" value="1"/>
</dbReference>
<dbReference type="Pfam" id="PF00035">
    <property type="entry name" value="dsrm"/>
    <property type="match status" value="1"/>
</dbReference>
<keyword evidence="4" id="KW-1185">Reference proteome</keyword>
<evidence type="ECO:0000313" key="4">
    <source>
        <dbReference type="Proteomes" id="UP000595437"/>
    </source>
</evidence>
<dbReference type="PROSITE" id="PS50137">
    <property type="entry name" value="DS_RBD"/>
    <property type="match status" value="1"/>
</dbReference>
<organism evidence="3 4">
    <name type="scientific">Caligus rogercresseyi</name>
    <name type="common">Sea louse</name>
    <dbReference type="NCBI Taxonomy" id="217165"/>
    <lineage>
        <taxon>Eukaryota</taxon>
        <taxon>Metazoa</taxon>
        <taxon>Ecdysozoa</taxon>
        <taxon>Arthropoda</taxon>
        <taxon>Crustacea</taxon>
        <taxon>Multicrustacea</taxon>
        <taxon>Hexanauplia</taxon>
        <taxon>Copepoda</taxon>
        <taxon>Siphonostomatoida</taxon>
        <taxon>Caligidae</taxon>
        <taxon>Caligus</taxon>
    </lineage>
</organism>
<feature type="domain" description="DRBM" evidence="2">
    <location>
        <begin position="1"/>
        <end position="48"/>
    </location>
</feature>
<dbReference type="Proteomes" id="UP000595437">
    <property type="component" value="Chromosome 18"/>
</dbReference>
<dbReference type="EMBL" id="CP045907">
    <property type="protein sequence ID" value="QQP35405.1"/>
    <property type="molecule type" value="Genomic_DNA"/>
</dbReference>
<evidence type="ECO:0000259" key="2">
    <source>
        <dbReference type="PROSITE" id="PS50137"/>
    </source>
</evidence>
<evidence type="ECO:0000256" key="1">
    <source>
        <dbReference type="PROSITE-ProRule" id="PRU00266"/>
    </source>
</evidence>
<accession>A0A7T8GPM1</accession>
<keyword evidence="1" id="KW-0694">RNA-binding</keyword>
<evidence type="ECO:0000313" key="3">
    <source>
        <dbReference type="EMBL" id="QQP35405.1"/>
    </source>
</evidence>
<dbReference type="AlphaFoldDB" id="A0A7T8GPM1"/>
<name>A0A7T8GPM1_CALRO</name>
<dbReference type="SUPFAM" id="SSF54768">
    <property type="entry name" value="dsRNA-binding domain-like"/>
    <property type="match status" value="1"/>
</dbReference>